<keyword evidence="4" id="KW-1185">Reference proteome</keyword>
<gene>
    <name evidence="3" type="ORF">B0T17DRAFT_595684</name>
</gene>
<dbReference type="PROSITE" id="PS51468">
    <property type="entry name" value="VIT"/>
    <property type="match status" value="1"/>
</dbReference>
<evidence type="ECO:0000256" key="1">
    <source>
        <dbReference type="SAM" id="MobiDB-lite"/>
    </source>
</evidence>
<dbReference type="InterPro" id="IPR013694">
    <property type="entry name" value="VIT"/>
</dbReference>
<dbReference type="Pfam" id="PF08487">
    <property type="entry name" value="VIT"/>
    <property type="match status" value="1"/>
</dbReference>
<dbReference type="AlphaFoldDB" id="A0AA39XLB9"/>
<evidence type="ECO:0000313" key="3">
    <source>
        <dbReference type="EMBL" id="KAK0636136.1"/>
    </source>
</evidence>
<feature type="region of interest" description="Disordered" evidence="1">
    <location>
        <begin position="489"/>
        <end position="518"/>
    </location>
</feature>
<sequence length="518" mass="58213">MSHLYNTFFAGGIVWDPREPWPEELQNENPTGSDQSGYPRPHVMANFHQSPPVVSPLTSPHPLLPEKRRRSESLENSRSSKRSKKAKPVIRIPSLTVQESSRNVLPPLSISIDASVLEDTARVTVTQVFSNDSDSMIKEAAYLFPLRQAVPLPTLAYRIGTSTLIKGQVRPRDEDRQIRFEKEHPANFLDEMAIIRKEAENIACKWSLLSKWTSLFLVEEPYKPVGDATFVDGSGGLRGSPGVDLLTPRGIARITVPADNSHILKDYQQQQQQQQKLPEFQFGPMDLGAEIQDQDSSGDFGYVTTNNNNPAPQAIIKPLSVQSGYNVDEIEALRNEHKCIKEVPQRSVSNVGEMMGLLSDTASPATGILQRRHVKDNRRDFINWLLACQKFDGCIALSAIATRRGAFEKYTHGIVGTVFTVMKNNDNLSYDLINTAVMVVLLERDFISYKPLWQLIHYKASNYIKNNLDQHASQEDFLETVRRTLEMMAEPESVGDDGEVEESEDGSRRVLVERAPVE</sequence>
<comment type="caution">
    <text evidence="3">The sequence shown here is derived from an EMBL/GenBank/DDBJ whole genome shotgun (WGS) entry which is preliminary data.</text>
</comment>
<accession>A0AA39XLB9</accession>
<evidence type="ECO:0000313" key="4">
    <source>
        <dbReference type="Proteomes" id="UP001174934"/>
    </source>
</evidence>
<dbReference type="Proteomes" id="UP001174934">
    <property type="component" value="Unassembled WGS sequence"/>
</dbReference>
<feature type="compositionally biased region" description="Acidic residues" evidence="1">
    <location>
        <begin position="493"/>
        <end position="504"/>
    </location>
</feature>
<proteinExistence type="predicted"/>
<protein>
    <recommendedName>
        <fullName evidence="2">VIT domain-containing protein</fullName>
    </recommendedName>
</protein>
<feature type="compositionally biased region" description="Basic and acidic residues" evidence="1">
    <location>
        <begin position="64"/>
        <end position="75"/>
    </location>
</feature>
<dbReference type="PANTHER" id="PTHR45737">
    <property type="entry name" value="VON WILLEBRAND FACTOR A DOMAIN-CONTAINING PROTEIN 5A"/>
    <property type="match status" value="1"/>
</dbReference>
<feature type="compositionally biased region" description="Basic and acidic residues" evidence="1">
    <location>
        <begin position="505"/>
        <end position="518"/>
    </location>
</feature>
<reference evidence="3" key="1">
    <citation type="submission" date="2023-06" db="EMBL/GenBank/DDBJ databases">
        <title>Genome-scale phylogeny and comparative genomics of the fungal order Sordariales.</title>
        <authorList>
            <consortium name="Lawrence Berkeley National Laboratory"/>
            <person name="Hensen N."/>
            <person name="Bonometti L."/>
            <person name="Westerberg I."/>
            <person name="Brannstrom I.O."/>
            <person name="Guillou S."/>
            <person name="Cros-Aarteil S."/>
            <person name="Calhoun S."/>
            <person name="Haridas S."/>
            <person name="Kuo A."/>
            <person name="Mondo S."/>
            <person name="Pangilinan J."/>
            <person name="Riley R."/>
            <person name="LaButti K."/>
            <person name="Andreopoulos B."/>
            <person name="Lipzen A."/>
            <person name="Chen C."/>
            <person name="Yanf M."/>
            <person name="Daum C."/>
            <person name="Ng V."/>
            <person name="Clum A."/>
            <person name="Steindorff A."/>
            <person name="Ohm R."/>
            <person name="Martin F."/>
            <person name="Silar P."/>
            <person name="Natvig D."/>
            <person name="Lalanne C."/>
            <person name="Gautier V."/>
            <person name="Ament-velasquez S.L."/>
            <person name="Kruys A."/>
            <person name="Hutchinson M.I."/>
            <person name="Powell A.J."/>
            <person name="Barry K."/>
            <person name="Miller A.N."/>
            <person name="Grigoriev I.V."/>
            <person name="Debuchy R."/>
            <person name="Gladieux P."/>
            <person name="Thoren M.H."/>
            <person name="Johannesson H."/>
        </authorList>
    </citation>
    <scope>NUCLEOTIDE SEQUENCE</scope>
    <source>
        <strain evidence="3">SMH3391-2</strain>
    </source>
</reference>
<organism evidence="3 4">
    <name type="scientific">Bombardia bombarda</name>
    <dbReference type="NCBI Taxonomy" id="252184"/>
    <lineage>
        <taxon>Eukaryota</taxon>
        <taxon>Fungi</taxon>
        <taxon>Dikarya</taxon>
        <taxon>Ascomycota</taxon>
        <taxon>Pezizomycotina</taxon>
        <taxon>Sordariomycetes</taxon>
        <taxon>Sordariomycetidae</taxon>
        <taxon>Sordariales</taxon>
        <taxon>Lasiosphaeriaceae</taxon>
        <taxon>Bombardia</taxon>
    </lineage>
</organism>
<feature type="domain" description="VIT" evidence="2">
    <location>
        <begin position="91"/>
        <end position="236"/>
    </location>
</feature>
<feature type="compositionally biased region" description="Basic residues" evidence="1">
    <location>
        <begin position="79"/>
        <end position="88"/>
    </location>
</feature>
<dbReference type="PANTHER" id="PTHR45737:SF6">
    <property type="entry name" value="VON WILLEBRAND FACTOR A DOMAIN-CONTAINING PROTEIN 5A"/>
    <property type="match status" value="1"/>
</dbReference>
<name>A0AA39XLB9_9PEZI</name>
<feature type="region of interest" description="Disordered" evidence="1">
    <location>
        <begin position="19"/>
        <end position="92"/>
    </location>
</feature>
<dbReference type="EMBL" id="JAULSR010000001">
    <property type="protein sequence ID" value="KAK0636136.1"/>
    <property type="molecule type" value="Genomic_DNA"/>
</dbReference>
<evidence type="ECO:0000259" key="2">
    <source>
        <dbReference type="PROSITE" id="PS51468"/>
    </source>
</evidence>
<feature type="compositionally biased region" description="Polar residues" evidence="1">
    <location>
        <begin position="27"/>
        <end position="36"/>
    </location>
</feature>